<proteinExistence type="predicted"/>
<evidence type="ECO:0000313" key="2">
    <source>
        <dbReference type="Proteomes" id="UP001383192"/>
    </source>
</evidence>
<keyword evidence="2" id="KW-1185">Reference proteome</keyword>
<organism evidence="1 2">
    <name type="scientific">Paramarasmius palmivorus</name>
    <dbReference type="NCBI Taxonomy" id="297713"/>
    <lineage>
        <taxon>Eukaryota</taxon>
        <taxon>Fungi</taxon>
        <taxon>Dikarya</taxon>
        <taxon>Basidiomycota</taxon>
        <taxon>Agaricomycotina</taxon>
        <taxon>Agaricomycetes</taxon>
        <taxon>Agaricomycetidae</taxon>
        <taxon>Agaricales</taxon>
        <taxon>Marasmiineae</taxon>
        <taxon>Marasmiaceae</taxon>
        <taxon>Paramarasmius</taxon>
    </lineage>
</organism>
<protein>
    <recommendedName>
        <fullName evidence="3">F-box domain-containing protein</fullName>
    </recommendedName>
</protein>
<name>A0AAW0BG22_9AGAR</name>
<dbReference type="AlphaFoldDB" id="A0AAW0BG22"/>
<evidence type="ECO:0000313" key="1">
    <source>
        <dbReference type="EMBL" id="KAK7024624.1"/>
    </source>
</evidence>
<dbReference type="Proteomes" id="UP001383192">
    <property type="component" value="Unassembled WGS sequence"/>
</dbReference>
<sequence length="492" mass="56076">MAKLILRIFHFCEPSDDADKHFALVCNMWFEVFVSTRWQTVRDPRRLLGAYGFYGSARKRRYNEIYSQHVQFLDFDEQHLGSSALDNFFDTLRFIEHIPILPNVTSLRFANVRHAQRFGQISLWMNHRITKFVIEDDFQASSNRLLFSESSYHRLLLRIPIHMPYLRQLELGLQFNLGFSSYQPVVDSLKDLRIIRLPALGTIPNFSPISSAHLESLAVGVKREIVDRALHFTGYGYVDTPILLIPDCFPNLSTFEVYCTHLEAIRFFRSIHSTRLRNIAISVPAGRSVQDFDLPSRGEIRVLFSAIAHAAPSAQKVSLQLLVDKSGAQIFGLVKGKPDIVDMVHVDDLIPLSACVEITSFVLDHVYPASMNSEDVVRLTAAWPKLRELAICPGPLLPLGRYPFGMKHPDWTVLPLFARYNPHISVVRLVIMSPPLVHFSGLSDSFRKLLLSSFDPGPYVQTDNMDTRIFRPGINGFRELTTVYHCTFVEGA</sequence>
<accession>A0AAW0BG22</accession>
<comment type="caution">
    <text evidence="1">The sequence shown here is derived from an EMBL/GenBank/DDBJ whole genome shotgun (WGS) entry which is preliminary data.</text>
</comment>
<dbReference type="EMBL" id="JAYKXP010000118">
    <property type="protein sequence ID" value="KAK7024624.1"/>
    <property type="molecule type" value="Genomic_DNA"/>
</dbReference>
<gene>
    <name evidence="1" type="ORF">VNI00_016128</name>
</gene>
<reference evidence="1 2" key="1">
    <citation type="submission" date="2024-01" db="EMBL/GenBank/DDBJ databases">
        <title>A draft genome for a cacao thread blight-causing isolate of Paramarasmius palmivorus.</title>
        <authorList>
            <person name="Baruah I.K."/>
            <person name="Bukari Y."/>
            <person name="Amoako-Attah I."/>
            <person name="Meinhardt L.W."/>
            <person name="Bailey B.A."/>
            <person name="Cohen S.P."/>
        </authorList>
    </citation>
    <scope>NUCLEOTIDE SEQUENCE [LARGE SCALE GENOMIC DNA]</scope>
    <source>
        <strain evidence="1 2">GH-12</strain>
    </source>
</reference>
<evidence type="ECO:0008006" key="3">
    <source>
        <dbReference type="Google" id="ProtNLM"/>
    </source>
</evidence>